<feature type="transmembrane region" description="Helical" evidence="7">
    <location>
        <begin position="28"/>
        <end position="46"/>
    </location>
</feature>
<evidence type="ECO:0000313" key="13">
    <source>
        <dbReference type="Proteomes" id="UP000003379"/>
    </source>
</evidence>
<dbReference type="Proteomes" id="UP000006437">
    <property type="component" value="Unassembled WGS sequence"/>
</dbReference>
<dbReference type="Proteomes" id="UP000003379">
    <property type="component" value="Unassembled WGS sequence"/>
</dbReference>
<evidence type="ECO:0000313" key="14">
    <source>
        <dbReference type="Proteomes" id="UP000006437"/>
    </source>
</evidence>
<dbReference type="SUPFAM" id="SSF82689">
    <property type="entry name" value="Mechanosensitive channel protein MscS (YggB), C-terminal domain"/>
    <property type="match status" value="1"/>
</dbReference>
<evidence type="ECO:0000313" key="12">
    <source>
        <dbReference type="EMBL" id="EHL19047.1"/>
    </source>
</evidence>
<evidence type="ECO:0000256" key="1">
    <source>
        <dbReference type="ARBA" id="ARBA00004651"/>
    </source>
</evidence>
<comment type="subcellular location">
    <subcellularLocation>
        <location evidence="1">Cell membrane</location>
        <topology evidence="1">Multi-pass membrane protein</topology>
    </subcellularLocation>
</comment>
<evidence type="ECO:0000313" key="11">
    <source>
        <dbReference type="EMBL" id="EHL15057.1"/>
    </source>
</evidence>
<dbReference type="InterPro" id="IPR011014">
    <property type="entry name" value="MscS_channel_TM-2"/>
</dbReference>
<keyword evidence="5 7" id="KW-1133">Transmembrane helix</keyword>
<dbReference type="InterPro" id="IPR049278">
    <property type="entry name" value="MS_channel_C"/>
</dbReference>
<feature type="domain" description="Mechanosensitive ion channel MscS" evidence="8">
    <location>
        <begin position="116"/>
        <end position="182"/>
    </location>
</feature>
<dbReference type="InterPro" id="IPR006686">
    <property type="entry name" value="MscS_channel_CS"/>
</dbReference>
<dbReference type="InterPro" id="IPR008910">
    <property type="entry name" value="MSC_TM_helix"/>
</dbReference>
<evidence type="ECO:0000256" key="3">
    <source>
        <dbReference type="ARBA" id="ARBA00022475"/>
    </source>
</evidence>
<dbReference type="HOGENOM" id="CLU_037945_1_1_9"/>
<reference evidence="12 13" key="2">
    <citation type="submission" date="2011-08" db="EMBL/GenBank/DDBJ databases">
        <title>The Genome Sequence of Eubacteriaceae bacterium CM5.</title>
        <authorList>
            <consortium name="The Broad Institute Genome Sequencing Platform"/>
            <person name="Earl A."/>
            <person name="Ward D."/>
            <person name="Feldgarden M."/>
            <person name="Gevers D."/>
            <person name="Sizova M."/>
            <person name="Hazen A."/>
            <person name="Epstein S."/>
            <person name="Young S.K."/>
            <person name="Zeng Q."/>
            <person name="Gargeya S."/>
            <person name="Fitzgerald M."/>
            <person name="Haas B."/>
            <person name="Abouelleil A."/>
            <person name="Alvarado L."/>
            <person name="Arachchi H.M."/>
            <person name="Berlin A."/>
            <person name="Brown A."/>
            <person name="Chapman S.B."/>
            <person name="Chen Z."/>
            <person name="Dunbar C."/>
            <person name="Freedman E."/>
            <person name="Gearin G."/>
            <person name="Gellesch M."/>
            <person name="Goldberg J."/>
            <person name="Griggs A."/>
            <person name="Gujja S."/>
            <person name="Heiman D."/>
            <person name="Howarth C."/>
            <person name="Larson L."/>
            <person name="Lui A."/>
            <person name="MacDonald P.J.P."/>
            <person name="Montmayeur A."/>
            <person name="Murphy C."/>
            <person name="Neiman D."/>
            <person name="Pearson M."/>
            <person name="Priest M."/>
            <person name="Roberts A."/>
            <person name="Saif S."/>
            <person name="Shea T."/>
            <person name="Shenoy N."/>
            <person name="Sisk P."/>
            <person name="Stolte C."/>
            <person name="Sykes S."/>
            <person name="Wortman J."/>
            <person name="Nusbaum C."/>
            <person name="Birren B."/>
        </authorList>
    </citation>
    <scope>NUCLEOTIDE SEQUENCE [LARGE SCALE GENOMIC DNA]</scope>
    <source>
        <strain evidence="12 13">CM5</strain>
    </source>
</reference>
<dbReference type="InterPro" id="IPR010920">
    <property type="entry name" value="LSM_dom_sf"/>
</dbReference>
<dbReference type="Gene3D" id="2.30.30.60">
    <property type="match status" value="1"/>
</dbReference>
<dbReference type="PANTHER" id="PTHR30221:SF1">
    <property type="entry name" value="SMALL-CONDUCTANCE MECHANOSENSITIVE CHANNEL"/>
    <property type="match status" value="1"/>
</dbReference>
<organism evidence="11 14">
    <name type="scientific">Peptoanaerobacter stomatis</name>
    <dbReference type="NCBI Taxonomy" id="796937"/>
    <lineage>
        <taxon>Bacteria</taxon>
        <taxon>Bacillati</taxon>
        <taxon>Bacillota</taxon>
        <taxon>Clostridia</taxon>
        <taxon>Peptostreptococcales</taxon>
        <taxon>Filifactoraceae</taxon>
        <taxon>Peptoanaerobacter</taxon>
    </lineage>
</organism>
<dbReference type="AlphaFoldDB" id="G9X0Q4"/>
<protein>
    <recommendedName>
        <fullName evidence="15">Transporter, small conductance mechanosensitive ion channel MscS family protein</fullName>
    </recommendedName>
</protein>
<comment type="similarity">
    <text evidence="2">Belongs to the MscS (TC 1.A.23) family.</text>
</comment>
<evidence type="ECO:0000259" key="10">
    <source>
        <dbReference type="Pfam" id="PF21088"/>
    </source>
</evidence>
<dbReference type="PROSITE" id="PS01246">
    <property type="entry name" value="UPF0003"/>
    <property type="match status" value="1"/>
</dbReference>
<dbReference type="BioCyc" id="EBAC796937-HMP:GMGH-1998-MONOMER"/>
<dbReference type="Pfam" id="PF21082">
    <property type="entry name" value="MS_channel_3rd"/>
    <property type="match status" value="1"/>
</dbReference>
<evidence type="ECO:0000256" key="7">
    <source>
        <dbReference type="SAM" id="Phobius"/>
    </source>
</evidence>
<dbReference type="EMBL" id="AFZG01000031">
    <property type="protein sequence ID" value="EHL19047.1"/>
    <property type="molecule type" value="Genomic_DNA"/>
</dbReference>
<dbReference type="InterPro" id="IPR045275">
    <property type="entry name" value="MscS_archaea/bacteria_type"/>
</dbReference>
<keyword evidence="3" id="KW-1003">Cell membrane</keyword>
<dbReference type="GO" id="GO:0005886">
    <property type="term" value="C:plasma membrane"/>
    <property type="evidence" value="ECO:0007669"/>
    <property type="project" value="UniProtKB-SubCell"/>
</dbReference>
<dbReference type="EMBL" id="AFZE01000016">
    <property type="protein sequence ID" value="EHL15057.1"/>
    <property type="molecule type" value="Genomic_DNA"/>
</dbReference>
<dbReference type="SUPFAM" id="SSF82861">
    <property type="entry name" value="Mechanosensitive channel protein MscS (YggB), transmembrane region"/>
    <property type="match status" value="1"/>
</dbReference>
<keyword evidence="6 7" id="KW-0472">Membrane</keyword>
<accession>G9X0Q4</accession>
<evidence type="ECO:0000256" key="2">
    <source>
        <dbReference type="ARBA" id="ARBA00008017"/>
    </source>
</evidence>
<feature type="domain" description="Mechanosensitive ion channel transmembrane helices 2/3" evidence="10">
    <location>
        <begin position="73"/>
        <end position="113"/>
    </location>
</feature>
<name>G9X0Q4_9FIRM</name>
<dbReference type="InterPro" id="IPR011066">
    <property type="entry name" value="MscS_channel_C_sf"/>
</dbReference>
<feature type="transmembrane region" description="Helical" evidence="7">
    <location>
        <begin position="66"/>
        <end position="92"/>
    </location>
</feature>
<dbReference type="InterPro" id="IPR023408">
    <property type="entry name" value="MscS_beta-dom_sf"/>
</dbReference>
<dbReference type="SUPFAM" id="SSF50182">
    <property type="entry name" value="Sm-like ribonucleoproteins"/>
    <property type="match status" value="1"/>
</dbReference>
<feature type="transmembrane region" description="Helical" evidence="7">
    <location>
        <begin position="98"/>
        <end position="128"/>
    </location>
</feature>
<dbReference type="InterPro" id="IPR006685">
    <property type="entry name" value="MscS_channel_2nd"/>
</dbReference>
<evidence type="ECO:0000256" key="4">
    <source>
        <dbReference type="ARBA" id="ARBA00022692"/>
    </source>
</evidence>
<dbReference type="Gene3D" id="3.30.70.100">
    <property type="match status" value="1"/>
</dbReference>
<dbReference type="Pfam" id="PF05552">
    <property type="entry name" value="MS_channel_1st_1"/>
    <property type="match status" value="1"/>
</dbReference>
<evidence type="ECO:0008006" key="15">
    <source>
        <dbReference type="Google" id="ProtNLM"/>
    </source>
</evidence>
<dbReference type="Gene3D" id="1.10.287.1260">
    <property type="match status" value="1"/>
</dbReference>
<dbReference type="InterPro" id="IPR049142">
    <property type="entry name" value="MS_channel_1st"/>
</dbReference>
<dbReference type="GO" id="GO:0008381">
    <property type="term" value="F:mechanosensitive monoatomic ion channel activity"/>
    <property type="evidence" value="ECO:0007669"/>
    <property type="project" value="InterPro"/>
</dbReference>
<proteinExistence type="inferred from homology"/>
<dbReference type="PANTHER" id="PTHR30221">
    <property type="entry name" value="SMALL-CONDUCTANCE MECHANOSENSITIVE CHANNEL"/>
    <property type="match status" value="1"/>
</dbReference>
<sequence length="279" mass="31238">MDTLEKTKDVIDENLDIFEIIFSNIKKAVPNIIIAVLFFIIGYVIAKILRKKIRTMMNIANMDVTLAGFLSQVLFFCVLIVISIASLSILGIPSSSFIAALGGFGIAVGLALQSNLSNFASGIIIIIFKPFKVGDYIETKDQISGTVRTISIMNTALDTTDNKKIFIPNSSLTTNYVVNYSKNDIRNIILNIKISYDADHNRAIEILKSILENSKYTIQGADVICEINELSIYYVNILAKTSVKNNSYWDMYYSVMKEIKDKFTSEKIEFAHLDTVHKA</sequence>
<accession>G9XDC5</accession>
<evidence type="ECO:0000256" key="5">
    <source>
        <dbReference type="ARBA" id="ARBA00022989"/>
    </source>
</evidence>
<reference evidence="11 14" key="1">
    <citation type="submission" date="2011-08" db="EMBL/GenBank/DDBJ databases">
        <title>The Genome Sequence of Eubacteriaceae bacterium ACC19a.</title>
        <authorList>
            <consortium name="The Broad Institute Genome Sequencing Platform"/>
            <person name="Earl A."/>
            <person name="Ward D."/>
            <person name="Feldgarden M."/>
            <person name="Gevers D."/>
            <person name="Sizova M."/>
            <person name="Hazen A."/>
            <person name="Epstein S."/>
            <person name="Young S.K."/>
            <person name="Zeng Q."/>
            <person name="Gargeya S."/>
            <person name="Fitzgerald M."/>
            <person name="Haas B."/>
            <person name="Abouelleil A."/>
            <person name="Alvarado L."/>
            <person name="Arachchi H.M."/>
            <person name="Berlin A."/>
            <person name="Brown A."/>
            <person name="Chapman S.B."/>
            <person name="Chen Z."/>
            <person name="Dunbar C."/>
            <person name="Freedman E."/>
            <person name="Gearin G."/>
            <person name="Gellesch M."/>
            <person name="Goldberg J."/>
            <person name="Griggs A."/>
            <person name="Gujja S."/>
            <person name="Heiman D."/>
            <person name="Howarth C."/>
            <person name="Larson L."/>
            <person name="Lui A."/>
            <person name="MacDonald P.J.P."/>
            <person name="Montmayeur A."/>
            <person name="Murphy C."/>
            <person name="Neiman D."/>
            <person name="Pearson M."/>
            <person name="Priest M."/>
            <person name="Roberts A."/>
            <person name="Saif S."/>
            <person name="Shea T."/>
            <person name="Shenoy N."/>
            <person name="Sisk P."/>
            <person name="Stolte C."/>
            <person name="Sykes S."/>
            <person name="Wortman J."/>
            <person name="Nusbaum C."/>
            <person name="Birren B."/>
        </authorList>
    </citation>
    <scope>NUCLEOTIDE SEQUENCE [LARGE SCALE GENOMIC DNA]</scope>
    <source>
        <strain evidence="11 14">ACC19a</strain>
    </source>
</reference>
<gene>
    <name evidence="12" type="ORF">HMPREF9628_01798</name>
    <name evidence="11" type="ORF">HMPREF9629_01990</name>
</gene>
<evidence type="ECO:0000256" key="6">
    <source>
        <dbReference type="ARBA" id="ARBA00023136"/>
    </source>
</evidence>
<dbReference type="STRING" id="796937.HMPREF9630_01703"/>
<dbReference type="Pfam" id="PF00924">
    <property type="entry name" value="MS_channel_2nd"/>
    <property type="match status" value="1"/>
</dbReference>
<dbReference type="RefSeq" id="WP_009526206.1">
    <property type="nucleotide sequence ID" value="NZ_JBQMYE010000200.1"/>
</dbReference>
<keyword evidence="4 7" id="KW-0812">Transmembrane</keyword>
<comment type="caution">
    <text evidence="11">The sequence shown here is derived from an EMBL/GenBank/DDBJ whole genome shotgun (WGS) entry which is preliminary data.</text>
</comment>
<dbReference type="PATRIC" id="fig|796937.3.peg.1202"/>
<feature type="domain" description="Mechanosensitive ion channel MscS C-terminal" evidence="9">
    <location>
        <begin position="190"/>
        <end position="270"/>
    </location>
</feature>
<evidence type="ECO:0000259" key="8">
    <source>
        <dbReference type="Pfam" id="PF00924"/>
    </source>
</evidence>
<evidence type="ECO:0000259" key="9">
    <source>
        <dbReference type="Pfam" id="PF21082"/>
    </source>
</evidence>
<dbReference type="Pfam" id="PF21088">
    <property type="entry name" value="MS_channel_1st"/>
    <property type="match status" value="1"/>
</dbReference>